<dbReference type="AlphaFoldDB" id="A0A369QG83"/>
<comment type="caution">
    <text evidence="7">The sequence shown here is derived from an EMBL/GenBank/DDBJ whole genome shotgun (WGS) entry which is preliminary data.</text>
</comment>
<evidence type="ECO:0000256" key="1">
    <source>
        <dbReference type="ARBA" id="ARBA00022670"/>
    </source>
</evidence>
<evidence type="ECO:0000256" key="5">
    <source>
        <dbReference type="ARBA" id="ARBA00023049"/>
    </source>
</evidence>
<keyword evidence="2" id="KW-0479">Metal-binding</keyword>
<dbReference type="Gene3D" id="3.10.450.490">
    <property type="match status" value="1"/>
</dbReference>
<dbReference type="Pfam" id="PF07504">
    <property type="entry name" value="FTP"/>
    <property type="match status" value="1"/>
</dbReference>
<evidence type="ECO:0000256" key="4">
    <source>
        <dbReference type="ARBA" id="ARBA00022833"/>
    </source>
</evidence>
<dbReference type="PANTHER" id="PTHR33794:SF1">
    <property type="entry name" value="BACILLOLYSIN"/>
    <property type="match status" value="1"/>
</dbReference>
<evidence type="ECO:0000313" key="8">
    <source>
        <dbReference type="Proteomes" id="UP000253919"/>
    </source>
</evidence>
<accession>A0A369QG83</accession>
<keyword evidence="4" id="KW-0862">Zinc</keyword>
<dbReference type="GO" id="GO:0046872">
    <property type="term" value="F:metal ion binding"/>
    <property type="evidence" value="ECO:0007669"/>
    <property type="project" value="UniProtKB-KW"/>
</dbReference>
<protein>
    <submittedName>
        <fullName evidence="7">Thermolysin</fullName>
        <ecNumber evidence="7">3.4.24.27</ecNumber>
    </submittedName>
</protein>
<dbReference type="EMBL" id="QASA01000001">
    <property type="protein sequence ID" value="RDC63933.1"/>
    <property type="molecule type" value="Genomic_DNA"/>
</dbReference>
<keyword evidence="5" id="KW-0482">Metalloprotease</keyword>
<dbReference type="Proteomes" id="UP000253919">
    <property type="component" value="Unassembled WGS sequence"/>
</dbReference>
<keyword evidence="8" id="KW-1185">Reference proteome</keyword>
<keyword evidence="3 7" id="KW-0378">Hydrolase</keyword>
<evidence type="ECO:0000259" key="6">
    <source>
        <dbReference type="Pfam" id="PF07504"/>
    </source>
</evidence>
<reference evidence="7 8" key="1">
    <citation type="submission" date="2018-04" db="EMBL/GenBank/DDBJ databases">
        <title>Adhaeribacter sp. HMF7616 genome sequencing and assembly.</title>
        <authorList>
            <person name="Kang H."/>
            <person name="Kang J."/>
            <person name="Cha I."/>
            <person name="Kim H."/>
            <person name="Joh K."/>
        </authorList>
    </citation>
    <scope>NUCLEOTIDE SEQUENCE [LARGE SCALE GENOMIC DNA]</scope>
    <source>
        <strain evidence="7 8">HMF7616</strain>
    </source>
</reference>
<keyword evidence="1" id="KW-0645">Protease</keyword>
<organism evidence="7 8">
    <name type="scientific">Adhaeribacter pallidiroseus</name>
    <dbReference type="NCBI Taxonomy" id="2072847"/>
    <lineage>
        <taxon>Bacteria</taxon>
        <taxon>Pseudomonadati</taxon>
        <taxon>Bacteroidota</taxon>
        <taxon>Cytophagia</taxon>
        <taxon>Cytophagales</taxon>
        <taxon>Hymenobacteraceae</taxon>
        <taxon>Adhaeribacter</taxon>
    </lineage>
</organism>
<proteinExistence type="predicted"/>
<dbReference type="RefSeq" id="WP_115373157.1">
    <property type="nucleotide sequence ID" value="NZ_QASA01000001.1"/>
</dbReference>
<evidence type="ECO:0000256" key="3">
    <source>
        <dbReference type="ARBA" id="ARBA00022801"/>
    </source>
</evidence>
<dbReference type="OrthoDB" id="291295at2"/>
<sequence length="253" mass="28808">MKNFTKNFYRTFLLLFFLTPGLLWAQNGRINIEKEKKSLFANHVDFMNVPDQAPAFIRGQIQFYSDSVHSIIVKPNLLKSQEKDEIGYKHYKWQQTINGIPVEGAIYIQHTKNGKVLSQNGLWIKDIPAIPKTAALSAANALQKALNFVNAKKYKWEIPEEEKVLQEIKNDDNATYYPKGELVYFGGRSELIPANLRLAYKFNIYAHDPGSRNLIFVDVINGNILDSENLLHTIDAVGTATTVYSGAQSIHYR</sequence>
<dbReference type="EC" id="3.4.24.27" evidence="7"/>
<dbReference type="PANTHER" id="PTHR33794">
    <property type="entry name" value="BACILLOLYSIN"/>
    <property type="match status" value="1"/>
</dbReference>
<evidence type="ECO:0000256" key="2">
    <source>
        <dbReference type="ARBA" id="ARBA00022723"/>
    </source>
</evidence>
<gene>
    <name evidence="7" type="ORF">AHMF7616_02542</name>
</gene>
<name>A0A369QG83_9BACT</name>
<dbReference type="GO" id="GO:0008237">
    <property type="term" value="F:metallopeptidase activity"/>
    <property type="evidence" value="ECO:0007669"/>
    <property type="project" value="UniProtKB-KW"/>
</dbReference>
<dbReference type="InterPro" id="IPR050728">
    <property type="entry name" value="Zinc_Metalloprotease_M4"/>
</dbReference>
<dbReference type="InterPro" id="IPR011096">
    <property type="entry name" value="FTP_domain"/>
</dbReference>
<feature type="domain" description="FTP" evidence="6">
    <location>
        <begin position="79"/>
        <end position="121"/>
    </location>
</feature>
<dbReference type="GO" id="GO:0006508">
    <property type="term" value="P:proteolysis"/>
    <property type="evidence" value="ECO:0007669"/>
    <property type="project" value="UniProtKB-KW"/>
</dbReference>
<evidence type="ECO:0000313" key="7">
    <source>
        <dbReference type="EMBL" id="RDC63933.1"/>
    </source>
</evidence>